<comment type="caution">
    <text evidence="4">The sequence shown here is derived from an EMBL/GenBank/DDBJ whole genome shotgun (WGS) entry which is preliminary data.</text>
</comment>
<dbReference type="CDD" id="cd14014">
    <property type="entry name" value="STKc_PknB_like"/>
    <property type="match status" value="1"/>
</dbReference>
<dbReference type="SUPFAM" id="SSF52540">
    <property type="entry name" value="P-loop containing nucleoside triphosphate hydrolases"/>
    <property type="match status" value="2"/>
</dbReference>
<dbReference type="InterPro" id="IPR053159">
    <property type="entry name" value="Hybrid_Histidine_Kinase"/>
</dbReference>
<accession>A0A1U7IA69</accession>
<evidence type="ECO:0000313" key="5">
    <source>
        <dbReference type="Proteomes" id="UP000185860"/>
    </source>
</evidence>
<dbReference type="RefSeq" id="WP_073595841.1">
    <property type="nucleotide sequence ID" value="NZ_MRCE01000029.1"/>
</dbReference>
<dbReference type="InterPro" id="IPR041664">
    <property type="entry name" value="AAA_16"/>
</dbReference>
<dbReference type="EMBL" id="MRCE01000029">
    <property type="protein sequence ID" value="OKH33453.1"/>
    <property type="molecule type" value="Genomic_DNA"/>
</dbReference>
<dbReference type="Gene3D" id="3.30.450.20">
    <property type="entry name" value="PAS domain"/>
    <property type="match status" value="1"/>
</dbReference>
<evidence type="ECO:0008006" key="6">
    <source>
        <dbReference type="Google" id="ProtNLM"/>
    </source>
</evidence>
<dbReference type="InterPro" id="IPR001610">
    <property type="entry name" value="PAC"/>
</dbReference>
<dbReference type="PROSITE" id="PS50112">
    <property type="entry name" value="PAS"/>
    <property type="match status" value="1"/>
</dbReference>
<dbReference type="Gene3D" id="3.40.50.300">
    <property type="entry name" value="P-loop containing nucleotide triphosphate hydrolases"/>
    <property type="match status" value="2"/>
</dbReference>
<dbReference type="InterPro" id="IPR029016">
    <property type="entry name" value="GAF-like_dom_sf"/>
</dbReference>
<dbReference type="InterPro" id="IPR003018">
    <property type="entry name" value="GAF"/>
</dbReference>
<organism evidence="4 5">
    <name type="scientific">[Phormidium ambiguum] IAM M-71</name>
    <dbReference type="NCBI Taxonomy" id="454136"/>
    <lineage>
        <taxon>Bacteria</taxon>
        <taxon>Bacillati</taxon>
        <taxon>Cyanobacteriota</taxon>
        <taxon>Cyanophyceae</taxon>
        <taxon>Oscillatoriophycideae</taxon>
        <taxon>Aerosakkonematales</taxon>
        <taxon>Aerosakkonemataceae</taxon>
        <taxon>Floridanema</taxon>
    </lineage>
</organism>
<dbReference type="InterPro" id="IPR035965">
    <property type="entry name" value="PAS-like_dom_sf"/>
</dbReference>
<dbReference type="Pfam" id="PF13191">
    <property type="entry name" value="AAA_16"/>
    <property type="match status" value="1"/>
</dbReference>
<dbReference type="CDD" id="cd00130">
    <property type="entry name" value="PAS"/>
    <property type="match status" value="1"/>
</dbReference>
<evidence type="ECO:0000259" key="3">
    <source>
        <dbReference type="PROSITE" id="PS50113"/>
    </source>
</evidence>
<dbReference type="InterPro" id="IPR011990">
    <property type="entry name" value="TPR-like_helical_dom_sf"/>
</dbReference>
<dbReference type="Pfam" id="PF01590">
    <property type="entry name" value="GAF"/>
    <property type="match status" value="1"/>
</dbReference>
<dbReference type="SMART" id="SM00065">
    <property type="entry name" value="GAF"/>
    <property type="match status" value="1"/>
</dbReference>
<proteinExistence type="predicted"/>
<dbReference type="SUPFAM" id="SSF55781">
    <property type="entry name" value="GAF domain-like"/>
    <property type="match status" value="1"/>
</dbReference>
<dbReference type="InterPro" id="IPR000014">
    <property type="entry name" value="PAS"/>
</dbReference>
<evidence type="ECO:0000259" key="1">
    <source>
        <dbReference type="PROSITE" id="PS50011"/>
    </source>
</evidence>
<feature type="domain" description="PAS" evidence="2">
    <location>
        <begin position="1494"/>
        <end position="1530"/>
    </location>
</feature>
<dbReference type="PANTHER" id="PTHR43642:SF1">
    <property type="entry name" value="HYBRID SIGNAL TRANSDUCTION HISTIDINE KINASE G"/>
    <property type="match status" value="1"/>
</dbReference>
<dbReference type="Pfam" id="PF14516">
    <property type="entry name" value="AAA_35"/>
    <property type="match status" value="1"/>
</dbReference>
<dbReference type="SUPFAM" id="SSF48452">
    <property type="entry name" value="TPR-like"/>
    <property type="match status" value="1"/>
</dbReference>
<dbReference type="Gene3D" id="3.30.450.40">
    <property type="match status" value="1"/>
</dbReference>
<evidence type="ECO:0000313" key="4">
    <source>
        <dbReference type="EMBL" id="OKH33453.1"/>
    </source>
</evidence>
<reference evidence="4 5" key="1">
    <citation type="submission" date="2016-11" db="EMBL/GenBank/DDBJ databases">
        <title>Draft Genome Sequences of Nine Cyanobacterial Strains from Diverse Habitats.</title>
        <authorList>
            <person name="Zhu T."/>
            <person name="Hou S."/>
            <person name="Lu X."/>
            <person name="Hess W.R."/>
        </authorList>
    </citation>
    <scope>NUCLEOTIDE SEQUENCE [LARGE SCALE GENOMIC DNA]</scope>
    <source>
        <strain evidence="4 5">IAM M-71</strain>
    </source>
</reference>
<dbReference type="GO" id="GO:0004672">
    <property type="term" value="F:protein kinase activity"/>
    <property type="evidence" value="ECO:0007669"/>
    <property type="project" value="InterPro"/>
</dbReference>
<dbReference type="PROSITE" id="PS50011">
    <property type="entry name" value="PROTEIN_KINASE_DOM"/>
    <property type="match status" value="1"/>
</dbReference>
<dbReference type="GO" id="GO:0005524">
    <property type="term" value="F:ATP binding"/>
    <property type="evidence" value="ECO:0007669"/>
    <property type="project" value="InterPro"/>
</dbReference>
<dbReference type="SUPFAM" id="SSF55785">
    <property type="entry name" value="PYP-like sensor domain (PAS domain)"/>
    <property type="match status" value="1"/>
</dbReference>
<dbReference type="NCBIfam" id="TIGR00229">
    <property type="entry name" value="sensory_box"/>
    <property type="match status" value="1"/>
</dbReference>
<dbReference type="PROSITE" id="PS50113">
    <property type="entry name" value="PAC"/>
    <property type="match status" value="1"/>
</dbReference>
<dbReference type="InterPro" id="IPR027417">
    <property type="entry name" value="P-loop_NTPase"/>
</dbReference>
<sequence length="2014" mass="228924">MITLPGYNIKEIIYIEGKTIFYRGVNIQTEQPVMIKILQTEYPTIEDITSFRQEYQITQNFACQGIIKSYQLENYKNGLALILEDFGGQPLSQLIQGNQLSTKDFLTIAISLAETFIYLHKLSIIHKNIKPGNIFINPKTKEVKLTGFSSAITLPREQQTISNPKLLESSLAYISPEQTGRMNRYLDYRTDFYALGITFYEIVTGTVPFNSVDPIELIYFHIAKQAVPPLEKGDVPEAISNIIMRLLAKNAEDRYQSAVGLKFDLEQCLRQLETTGKIETFAIGRRDRGNQLLIPQKLYGREKEAQVLLNAFARVSQGKTEIMLVSGYSGIGKTSIVNEVHKPIVEARGYFIAGKFDQFKRNIPYVALIQAFQELIRQLLTESEEHIVTWKEKLLNAIAPNGQVIIDVIPEVELIIGPQPEVKQLGSSESQNRFNRVFQQFINVFCQREHPLVIFLDDLQWADPASLKLLQLISTDNSSQYLFVIGAYRDNEVNPTHSLIQTIEKIRKSGTAIDNISIEPLSTIHVTQLIEESLGENPTPDVVNILSELVFDKTKGNPLFVIQLIQSIYAENLLFYQANNDRWKLDFNHNQATAIFGFDLIELISRNIKKLPTNTQKALKFAACIGNIFNLNILAIVNETSNLSTAKELFPALQAGLILPQSNTYKIPLTFSETEAEDLKVHEIEVEYKFLHDRMQQAAYSLIPESEKKATHQKIGQLLLKNATSQEQKEKIFILVNHLNFGIDLLTNQAEKYELAKLNLIAGKKAKTATAYEAAVNYLNVGLELLELDSWKDQYDLTFSLYLEAAEAQYLNAHLEQSKNLCDLALQQVKTILEKAKFYEIKIKLALAQNQIQSAIKTGLTVLEMLGVTLSQSPPQELKLQELAKLPRMTDPYKLAAMESLMLIHPPACFEENNLALPIIYTMVEISRKYGNSLPSIYAYAVYGSATTWLLPDIDFAYQLGELAWLVLESLDAKNFYSKSSVAISINITNWKKHIRETIEPLLQAIQNGLEFGDIEFACHAANFYCSHLFFNGDRLDFLEEKQRYYHKFIEKFQQIHQLYLAKIHGQLVLNLRDKSSDKLVLNGVYTDEKKIKQELQSNNNLICLFNLYFAKCLLYYLFKDYKKSLEYAMSGASYSRHVESGIIFTQHNFYYSLALISEYSNICSQTDIGHENESTNYLNQVNQNQEKMKYWAHHCPMNYQHKYDLVEAEKARVLGEYLQAMEYYERAIKGASEHGYIQEEALAYELAAEFYLSLDRTEIAKTYMIKAHYCYVRWGATAKVKDLESRYSQLISEASVLPVEALNTSINKTFLVTTSDASVLDLTSVIKASQALASEIDLEKLLVKLIKIAIENAGAQTGYLILQKEGKLFIEASKSEAEKDEIVVHQSMPIATSEQLPISVINYVARTKENVVLTDATREGIFTTDAYIVKLQPKSILCTPIINQHQLIGLLYLENNLSVGAFTPDRLEVLNILSSQAAISLQNAQLYVALRESERRIAQFLEAVPVGIFVTDAKGKPYYANHTAQQILGKGILPEVTPDRLTEVYQVYQAGKEELYPTEEQPILRALNGENITTNDIEVHQSDRVIPLEVSATPIFDEKGEIVYAIAAFQDITQRKQAEAERIQLEILKVENALLRSAEETSTYDYQVGGSLPIDAPTYVVRSADRELYKALKRGEFCYILNTRQMGKSSLMVSMMHQLRREGFSCGAIDMTVIGSENITPDQWYKGLAVALSLSFDLLGKVNLKTWWNERLDISPLQRLSRFIEEILLVEIGRDDETSPKKVVIFFDEIDNILALDFSVNDFFALIRSCYNQRAINPAYQRLTFALFGVATPSDLITDSKRTPFNIGQAIELKGFQLHEAQPLLNGLAEKVTNPQTVLKEILFWTNGQPFLTQKICKLIRNYSSSIPHDGEAEWIENLVRTKVIENWEAQDEPEHLKTIRDRILNSEQPTNKLLELYAKILHQGEVVAVDSLEEKELLLSGLIIKQQGFLRLNNRIYELVFNSNWVVNMGNN</sequence>
<dbReference type="OrthoDB" id="9801841at2"/>
<dbReference type="SMART" id="SM00086">
    <property type="entry name" value="PAC"/>
    <property type="match status" value="1"/>
</dbReference>
<dbReference type="PANTHER" id="PTHR43642">
    <property type="entry name" value="HYBRID SIGNAL TRANSDUCTION HISTIDINE KINASE G"/>
    <property type="match status" value="1"/>
</dbReference>
<dbReference type="Proteomes" id="UP000185860">
    <property type="component" value="Unassembled WGS sequence"/>
</dbReference>
<dbReference type="InterPro" id="IPR000719">
    <property type="entry name" value="Prot_kinase_dom"/>
</dbReference>
<feature type="domain" description="PAC" evidence="3">
    <location>
        <begin position="1571"/>
        <end position="1625"/>
    </location>
</feature>
<feature type="domain" description="Protein kinase" evidence="1">
    <location>
        <begin position="7"/>
        <end position="269"/>
    </location>
</feature>
<name>A0A1U7IA69_9CYAN</name>
<dbReference type="SUPFAM" id="SSF56112">
    <property type="entry name" value="Protein kinase-like (PK-like)"/>
    <property type="match status" value="1"/>
</dbReference>
<dbReference type="Pfam" id="PF08448">
    <property type="entry name" value="PAS_4"/>
    <property type="match status" value="1"/>
</dbReference>
<gene>
    <name evidence="4" type="ORF">NIES2119_23020</name>
</gene>
<dbReference type="STRING" id="454136.NIES2119_23020"/>
<dbReference type="SMART" id="SM00091">
    <property type="entry name" value="PAS"/>
    <property type="match status" value="1"/>
</dbReference>
<dbReference type="InterPro" id="IPR011009">
    <property type="entry name" value="Kinase-like_dom_sf"/>
</dbReference>
<evidence type="ECO:0000259" key="2">
    <source>
        <dbReference type="PROSITE" id="PS50112"/>
    </source>
</evidence>
<dbReference type="InterPro" id="IPR013656">
    <property type="entry name" value="PAS_4"/>
</dbReference>
<dbReference type="InterPro" id="IPR000700">
    <property type="entry name" value="PAS-assoc_C"/>
</dbReference>
<protein>
    <recommendedName>
        <fullName evidence="6">Serine/threonine protein kinase</fullName>
    </recommendedName>
</protein>
<dbReference type="Gene3D" id="1.10.510.10">
    <property type="entry name" value="Transferase(Phosphotransferase) domain 1"/>
    <property type="match status" value="1"/>
</dbReference>
<dbReference type="Pfam" id="PF00069">
    <property type="entry name" value="Pkinase"/>
    <property type="match status" value="1"/>
</dbReference>